<reference evidence="1 2" key="1">
    <citation type="submission" date="2019-11" db="EMBL/GenBank/DDBJ databases">
        <title>Comparison of genomes from free-living endosymbiotic cyanobacteria isolated from Azolla.</title>
        <authorList>
            <person name="Thiel T."/>
            <person name="Pratte B."/>
        </authorList>
    </citation>
    <scope>NUCLEOTIDE SEQUENCE [LARGE SCALE GENOMIC DNA]</scope>
    <source>
        <strain evidence="1 2">N2B</strain>
    </source>
</reference>
<evidence type="ECO:0000313" key="2">
    <source>
        <dbReference type="Proteomes" id="UP000570851"/>
    </source>
</evidence>
<dbReference type="GeneID" id="58723667"/>
<evidence type="ECO:0000313" key="1">
    <source>
        <dbReference type="EMBL" id="MBC1304898.1"/>
    </source>
</evidence>
<accession>A0ABR6SF75</accession>
<sequence length="50" mass="5671">MVISLQSSNGKIQQWDHQSDALDHLFTIFSIPEQTKLHTIESAKLFLGNC</sequence>
<dbReference type="EMBL" id="JACKZP010000138">
    <property type="protein sequence ID" value="MBC1304898.1"/>
    <property type="molecule type" value="Genomic_DNA"/>
</dbReference>
<dbReference type="Proteomes" id="UP000570851">
    <property type="component" value="Unassembled WGS sequence"/>
</dbReference>
<name>A0ABR6SF75_ANAVA</name>
<keyword evidence="2" id="KW-1185">Reference proteome</keyword>
<organism evidence="1 2">
    <name type="scientific">Trichormus variabilis N2B</name>
    <dbReference type="NCBI Taxonomy" id="2681315"/>
    <lineage>
        <taxon>Bacteria</taxon>
        <taxon>Bacillati</taxon>
        <taxon>Cyanobacteriota</taxon>
        <taxon>Cyanophyceae</taxon>
        <taxon>Nostocales</taxon>
        <taxon>Nostocaceae</taxon>
        <taxon>Trichormus</taxon>
    </lineage>
</organism>
<comment type="caution">
    <text evidence="1">The sequence shown here is derived from an EMBL/GenBank/DDBJ whole genome shotgun (WGS) entry which is preliminary data.</text>
</comment>
<gene>
    <name evidence="1" type="ORF">GNE12_23570</name>
</gene>
<dbReference type="RefSeq" id="WP_153228503.1">
    <property type="nucleotide sequence ID" value="NZ_JACKZP010000138.1"/>
</dbReference>
<proteinExistence type="predicted"/>
<protein>
    <submittedName>
        <fullName evidence="1">Uncharacterized protein</fullName>
    </submittedName>
</protein>